<evidence type="ECO:0008006" key="4">
    <source>
        <dbReference type="Google" id="ProtNLM"/>
    </source>
</evidence>
<sequence>MDLQANTTQVHKHDADEEDDNVKQLQQCSSVYLLLQDCLVNSNRNWKACQKVQDLKACNERRQQNAKRNMDGGK</sequence>
<comment type="caution">
    <text evidence="2">The sequence shown here is derived from an EMBL/GenBank/DDBJ whole genome shotgun (WGS) entry which is preliminary data.</text>
</comment>
<reference evidence="2" key="1">
    <citation type="journal article" date="2023" name="bioRxiv">
        <title>Improved chromosome-level genome assembly for marigold (Tagetes erecta).</title>
        <authorList>
            <person name="Jiang F."/>
            <person name="Yuan L."/>
            <person name="Wang S."/>
            <person name="Wang H."/>
            <person name="Xu D."/>
            <person name="Wang A."/>
            <person name="Fan W."/>
        </authorList>
    </citation>
    <scope>NUCLEOTIDE SEQUENCE</scope>
    <source>
        <strain evidence="2">WSJ</strain>
        <tissue evidence="2">Leaf</tissue>
    </source>
</reference>
<evidence type="ECO:0000313" key="3">
    <source>
        <dbReference type="Proteomes" id="UP001229421"/>
    </source>
</evidence>
<gene>
    <name evidence="2" type="ORF">QVD17_31490</name>
</gene>
<keyword evidence="3" id="KW-1185">Reference proteome</keyword>
<dbReference type="Proteomes" id="UP001229421">
    <property type="component" value="Unassembled WGS sequence"/>
</dbReference>
<organism evidence="2 3">
    <name type="scientific">Tagetes erecta</name>
    <name type="common">African marigold</name>
    <dbReference type="NCBI Taxonomy" id="13708"/>
    <lineage>
        <taxon>Eukaryota</taxon>
        <taxon>Viridiplantae</taxon>
        <taxon>Streptophyta</taxon>
        <taxon>Embryophyta</taxon>
        <taxon>Tracheophyta</taxon>
        <taxon>Spermatophyta</taxon>
        <taxon>Magnoliopsida</taxon>
        <taxon>eudicotyledons</taxon>
        <taxon>Gunneridae</taxon>
        <taxon>Pentapetalae</taxon>
        <taxon>asterids</taxon>
        <taxon>campanulids</taxon>
        <taxon>Asterales</taxon>
        <taxon>Asteraceae</taxon>
        <taxon>Asteroideae</taxon>
        <taxon>Heliantheae alliance</taxon>
        <taxon>Tageteae</taxon>
        <taxon>Tagetes</taxon>
    </lineage>
</organism>
<proteinExistence type="predicted"/>
<name>A0AAD8K9V8_TARER</name>
<dbReference type="AlphaFoldDB" id="A0AAD8K9V8"/>
<accession>A0AAD8K9V8</accession>
<dbReference type="PANTHER" id="PTHR48236:SF1">
    <property type="entry name" value="COX19-LIKE CHCH FAMILY PROTEIN"/>
    <property type="match status" value="1"/>
</dbReference>
<evidence type="ECO:0000313" key="2">
    <source>
        <dbReference type="EMBL" id="KAK1415705.1"/>
    </source>
</evidence>
<protein>
    <recommendedName>
        <fullName evidence="4">Cysteine alpha-hairpin motif superfamily</fullName>
    </recommendedName>
</protein>
<dbReference type="EMBL" id="JAUHHV010000008">
    <property type="protein sequence ID" value="KAK1415705.1"/>
    <property type="molecule type" value="Genomic_DNA"/>
</dbReference>
<evidence type="ECO:0000256" key="1">
    <source>
        <dbReference type="SAM" id="MobiDB-lite"/>
    </source>
</evidence>
<dbReference type="PANTHER" id="PTHR48236">
    <property type="entry name" value="COX19-LIKE CHCH FAMILY PROTEIN"/>
    <property type="match status" value="1"/>
</dbReference>
<feature type="region of interest" description="Disordered" evidence="1">
    <location>
        <begin position="1"/>
        <end position="21"/>
    </location>
</feature>